<evidence type="ECO:0000313" key="1">
    <source>
        <dbReference type="EMBL" id="OMO62090.1"/>
    </source>
</evidence>
<dbReference type="Proteomes" id="UP000188268">
    <property type="component" value="Unassembled WGS sequence"/>
</dbReference>
<dbReference type="AlphaFoldDB" id="A0A1R3GVQ1"/>
<evidence type="ECO:0000313" key="2">
    <source>
        <dbReference type="Proteomes" id="UP000188268"/>
    </source>
</evidence>
<accession>A0A1R3GVQ1</accession>
<name>A0A1R3GVQ1_COCAP</name>
<comment type="caution">
    <text evidence="1">The sequence shown here is derived from an EMBL/GenBank/DDBJ whole genome shotgun (WGS) entry which is preliminary data.</text>
</comment>
<proteinExistence type="predicted"/>
<dbReference type="EMBL" id="AWWV01013327">
    <property type="protein sequence ID" value="OMO62090.1"/>
    <property type="molecule type" value="Genomic_DNA"/>
</dbReference>
<gene>
    <name evidence="1" type="ORF">CCACVL1_23039</name>
</gene>
<organism evidence="1 2">
    <name type="scientific">Corchorus capsularis</name>
    <name type="common">Jute</name>
    <dbReference type="NCBI Taxonomy" id="210143"/>
    <lineage>
        <taxon>Eukaryota</taxon>
        <taxon>Viridiplantae</taxon>
        <taxon>Streptophyta</taxon>
        <taxon>Embryophyta</taxon>
        <taxon>Tracheophyta</taxon>
        <taxon>Spermatophyta</taxon>
        <taxon>Magnoliopsida</taxon>
        <taxon>eudicotyledons</taxon>
        <taxon>Gunneridae</taxon>
        <taxon>Pentapetalae</taxon>
        <taxon>rosids</taxon>
        <taxon>malvids</taxon>
        <taxon>Malvales</taxon>
        <taxon>Malvaceae</taxon>
        <taxon>Grewioideae</taxon>
        <taxon>Apeibeae</taxon>
        <taxon>Corchorus</taxon>
    </lineage>
</organism>
<protein>
    <submittedName>
        <fullName evidence="1">Uncharacterized protein</fullName>
    </submittedName>
</protein>
<keyword evidence="2" id="KW-1185">Reference proteome</keyword>
<sequence>MDATTRELGQLTWASSRGR</sequence>
<reference evidence="1 2" key="1">
    <citation type="submission" date="2013-09" db="EMBL/GenBank/DDBJ databases">
        <title>Corchorus capsularis genome sequencing.</title>
        <authorList>
            <person name="Alam M."/>
            <person name="Haque M.S."/>
            <person name="Islam M.S."/>
            <person name="Emdad E.M."/>
            <person name="Islam M.M."/>
            <person name="Ahmed B."/>
            <person name="Halim A."/>
            <person name="Hossen Q.M.M."/>
            <person name="Hossain M.Z."/>
            <person name="Ahmed R."/>
            <person name="Khan M.M."/>
            <person name="Islam R."/>
            <person name="Rashid M.M."/>
            <person name="Khan S.A."/>
            <person name="Rahman M.S."/>
            <person name="Alam M."/>
        </authorList>
    </citation>
    <scope>NUCLEOTIDE SEQUENCE [LARGE SCALE GENOMIC DNA]</scope>
    <source>
        <strain evidence="2">cv. CVL-1</strain>
        <tissue evidence="1">Whole seedling</tissue>
    </source>
</reference>